<evidence type="ECO:0000313" key="3">
    <source>
        <dbReference type="EMBL" id="QDV04784.1"/>
    </source>
</evidence>
<keyword evidence="4" id="KW-1185">Reference proteome</keyword>
<dbReference type="RefSeq" id="WP_145194230.1">
    <property type="nucleotide sequence ID" value="NZ_CP036434.1"/>
</dbReference>
<keyword evidence="2" id="KW-0812">Transmembrane</keyword>
<name>A0A518EL10_9BACT</name>
<reference evidence="3 4" key="1">
    <citation type="submission" date="2019-02" db="EMBL/GenBank/DDBJ databases">
        <title>Deep-cultivation of Planctomycetes and their phenomic and genomic characterization uncovers novel biology.</title>
        <authorList>
            <person name="Wiegand S."/>
            <person name="Jogler M."/>
            <person name="Boedeker C."/>
            <person name="Pinto D."/>
            <person name="Vollmers J."/>
            <person name="Rivas-Marin E."/>
            <person name="Kohn T."/>
            <person name="Peeters S.H."/>
            <person name="Heuer A."/>
            <person name="Rast P."/>
            <person name="Oberbeckmann S."/>
            <person name="Bunk B."/>
            <person name="Jeske O."/>
            <person name="Meyerdierks A."/>
            <person name="Storesund J.E."/>
            <person name="Kallscheuer N."/>
            <person name="Luecker S."/>
            <person name="Lage O.M."/>
            <person name="Pohl T."/>
            <person name="Merkel B.J."/>
            <person name="Hornburger P."/>
            <person name="Mueller R.-W."/>
            <person name="Bruemmer F."/>
            <person name="Labrenz M."/>
            <person name="Spormann A.M."/>
            <person name="Op den Camp H."/>
            <person name="Overmann J."/>
            <person name="Amann R."/>
            <person name="Jetten M.S.M."/>
            <person name="Mascher T."/>
            <person name="Medema M.H."/>
            <person name="Devos D.P."/>
            <person name="Kaster A.-K."/>
            <person name="Ovreas L."/>
            <person name="Rohde M."/>
            <person name="Galperin M.Y."/>
            <person name="Jogler C."/>
        </authorList>
    </citation>
    <scope>NUCLEOTIDE SEQUENCE [LARGE SCALE GENOMIC DNA]</scope>
    <source>
        <strain evidence="3 4">Poly30</strain>
    </source>
</reference>
<feature type="transmembrane region" description="Helical" evidence="2">
    <location>
        <begin position="193"/>
        <end position="211"/>
    </location>
</feature>
<keyword evidence="2" id="KW-1133">Transmembrane helix</keyword>
<evidence type="ECO:0000256" key="2">
    <source>
        <dbReference type="SAM" id="Phobius"/>
    </source>
</evidence>
<keyword evidence="2" id="KW-0472">Membrane</keyword>
<feature type="transmembrane region" description="Helical" evidence="2">
    <location>
        <begin position="126"/>
        <end position="142"/>
    </location>
</feature>
<dbReference type="Proteomes" id="UP000320390">
    <property type="component" value="Chromosome"/>
</dbReference>
<accession>A0A518EL10</accession>
<dbReference type="AlphaFoldDB" id="A0A518EL10"/>
<sequence>MELPADDEEPSEFGETPDELSQDFLEELVPVWPPRIAEPPRLAYSEDEYMGLALDPLGKAPEPPDFSRVRLTAQAKESQRPHEKRDLAPTAVVYDRHNPSGRTRGDKVLRPTEEDRIERMWRKRRGAAVTAAFGAGLLTLILTSLPPLYLAGVVLVAALSGWLAYDLGDTEITWAASMALIGLPIGWNYGTSGILIGLLFMSGVGWFTGFARDANLS</sequence>
<evidence type="ECO:0000256" key="1">
    <source>
        <dbReference type="SAM" id="MobiDB-lite"/>
    </source>
</evidence>
<protein>
    <submittedName>
        <fullName evidence="3">Uncharacterized protein</fullName>
    </submittedName>
</protein>
<gene>
    <name evidence="3" type="ORF">Poly30_02770</name>
</gene>
<feature type="region of interest" description="Disordered" evidence="1">
    <location>
        <begin position="1"/>
        <end position="22"/>
    </location>
</feature>
<proteinExistence type="predicted"/>
<evidence type="ECO:0000313" key="4">
    <source>
        <dbReference type="Proteomes" id="UP000320390"/>
    </source>
</evidence>
<dbReference type="EMBL" id="CP036434">
    <property type="protein sequence ID" value="QDV04784.1"/>
    <property type="molecule type" value="Genomic_DNA"/>
</dbReference>
<organism evidence="3 4">
    <name type="scientific">Saltatorellus ferox</name>
    <dbReference type="NCBI Taxonomy" id="2528018"/>
    <lineage>
        <taxon>Bacteria</taxon>
        <taxon>Pseudomonadati</taxon>
        <taxon>Planctomycetota</taxon>
        <taxon>Planctomycetia</taxon>
        <taxon>Planctomycetia incertae sedis</taxon>
        <taxon>Saltatorellus</taxon>
    </lineage>
</organism>
<feature type="transmembrane region" description="Helical" evidence="2">
    <location>
        <begin position="148"/>
        <end position="165"/>
    </location>
</feature>